<dbReference type="SMART" id="SM00702">
    <property type="entry name" value="P4Hc"/>
    <property type="match status" value="1"/>
</dbReference>
<dbReference type="InterPro" id="IPR044862">
    <property type="entry name" value="Pro_4_hyd_alph_FE2OG_OXY"/>
</dbReference>
<dbReference type="Gene3D" id="2.60.120.620">
    <property type="entry name" value="q2cbj1_9rhob like domain"/>
    <property type="match status" value="1"/>
</dbReference>
<keyword evidence="9" id="KW-1185">Reference proteome</keyword>
<keyword evidence="3" id="KW-0223">Dioxygenase</keyword>
<dbReference type="PANTHER" id="PTHR10869:SF246">
    <property type="entry name" value="TRANSMEMBRANE PROLYL 4-HYDROXYLASE"/>
    <property type="match status" value="1"/>
</dbReference>
<dbReference type="GO" id="GO:0031418">
    <property type="term" value="F:L-ascorbic acid binding"/>
    <property type="evidence" value="ECO:0007669"/>
    <property type="project" value="InterPro"/>
</dbReference>
<evidence type="ECO:0000256" key="5">
    <source>
        <dbReference type="ARBA" id="ARBA00023004"/>
    </source>
</evidence>
<dbReference type="Pfam" id="PF13640">
    <property type="entry name" value="2OG-FeII_Oxy_3"/>
    <property type="match status" value="1"/>
</dbReference>
<organism evidence="8 9">
    <name type="scientific">Chaetoceros tenuissimus</name>
    <dbReference type="NCBI Taxonomy" id="426638"/>
    <lineage>
        <taxon>Eukaryota</taxon>
        <taxon>Sar</taxon>
        <taxon>Stramenopiles</taxon>
        <taxon>Ochrophyta</taxon>
        <taxon>Bacillariophyta</taxon>
        <taxon>Coscinodiscophyceae</taxon>
        <taxon>Chaetocerotophycidae</taxon>
        <taxon>Chaetocerotales</taxon>
        <taxon>Chaetocerotaceae</taxon>
        <taxon>Chaetoceros</taxon>
    </lineage>
</organism>
<comment type="cofactor">
    <cofactor evidence="1">
        <name>L-ascorbate</name>
        <dbReference type="ChEBI" id="CHEBI:38290"/>
    </cofactor>
</comment>
<dbReference type="PANTHER" id="PTHR10869">
    <property type="entry name" value="PROLYL 4-HYDROXYLASE ALPHA SUBUNIT"/>
    <property type="match status" value="1"/>
</dbReference>
<sequence length="456" mass="52013">MKANDSKTANSNIGFLITMVVMMALGIATPPLATIYDEDLGQKVSEFIVKSREDLLTPFLGEDSELLARLKRSVREEAVETSTFVPCNEYNLGQFLSEENNVGTHVFCFKDDVIDIYRNSKKTKPLNFHITDSPFELITFDIIQKSLRIAPHAKSNTQPYAFFSINGKKIATEDQFKAESIKDLFNHGMVVLIEGGNWIWPGIKIGFKRKIDLETGYPSKGKTTIEMETLSMKPLVLSVPGFILEDECDHIIDVSEKHMEYSSVSLMDHDKGRPASDFRTSQSYFLEAEDENLHALEARTASITRVSKTHQEHTQVLRYGYMQKYDQHLDWFDAALYKNDKHTQEMIQYGKKNRLATVFWYLSDVEKGGHTIFPRFNGAPQPRVFNDCTKGLKVKPEKGKVIIFYSLLPDGTGDHYSLHGACPVEEGIKWAANKWVWNDKMQFNKGLETFLDLPHI</sequence>
<keyword evidence="2" id="KW-0479">Metal-binding</keyword>
<protein>
    <submittedName>
        <fullName evidence="8">Prolyl 4-hydroxylase</fullName>
    </submittedName>
</protein>
<evidence type="ECO:0000256" key="6">
    <source>
        <dbReference type="SAM" id="Phobius"/>
    </source>
</evidence>
<keyword evidence="4" id="KW-0560">Oxidoreductase</keyword>
<dbReference type="AlphaFoldDB" id="A0AAD3HD08"/>
<accession>A0AAD3HD08</accession>
<gene>
    <name evidence="8" type="ORF">CTEN210_15068</name>
</gene>
<dbReference type="GO" id="GO:0005783">
    <property type="term" value="C:endoplasmic reticulum"/>
    <property type="evidence" value="ECO:0007669"/>
    <property type="project" value="TreeGrafter"/>
</dbReference>
<comment type="caution">
    <text evidence="8">The sequence shown here is derived from an EMBL/GenBank/DDBJ whole genome shotgun (WGS) entry which is preliminary data.</text>
</comment>
<keyword evidence="6" id="KW-0812">Transmembrane</keyword>
<evidence type="ECO:0000259" key="7">
    <source>
        <dbReference type="SMART" id="SM00702"/>
    </source>
</evidence>
<evidence type="ECO:0000256" key="4">
    <source>
        <dbReference type="ARBA" id="ARBA00023002"/>
    </source>
</evidence>
<feature type="transmembrane region" description="Helical" evidence="6">
    <location>
        <begin position="12"/>
        <end position="33"/>
    </location>
</feature>
<feature type="domain" description="Prolyl 4-hydroxylase alpha subunit" evidence="7">
    <location>
        <begin position="234"/>
        <end position="437"/>
    </location>
</feature>
<dbReference type="EMBL" id="BLLK01000062">
    <property type="protein sequence ID" value="GFH58593.1"/>
    <property type="molecule type" value="Genomic_DNA"/>
</dbReference>
<dbReference type="GO" id="GO:0005506">
    <property type="term" value="F:iron ion binding"/>
    <property type="evidence" value="ECO:0007669"/>
    <property type="project" value="InterPro"/>
</dbReference>
<reference evidence="8 9" key="1">
    <citation type="journal article" date="2021" name="Sci. Rep.">
        <title>The genome of the diatom Chaetoceros tenuissimus carries an ancient integrated fragment of an extant virus.</title>
        <authorList>
            <person name="Hongo Y."/>
            <person name="Kimura K."/>
            <person name="Takaki Y."/>
            <person name="Yoshida Y."/>
            <person name="Baba S."/>
            <person name="Kobayashi G."/>
            <person name="Nagasaki K."/>
            <person name="Hano T."/>
            <person name="Tomaru Y."/>
        </authorList>
    </citation>
    <scope>NUCLEOTIDE SEQUENCE [LARGE SCALE GENOMIC DNA]</scope>
    <source>
        <strain evidence="8 9">NIES-3715</strain>
    </source>
</reference>
<keyword evidence="6" id="KW-1133">Transmembrane helix</keyword>
<evidence type="ECO:0000313" key="9">
    <source>
        <dbReference type="Proteomes" id="UP001054902"/>
    </source>
</evidence>
<evidence type="ECO:0000256" key="1">
    <source>
        <dbReference type="ARBA" id="ARBA00001961"/>
    </source>
</evidence>
<evidence type="ECO:0000256" key="3">
    <source>
        <dbReference type="ARBA" id="ARBA00022964"/>
    </source>
</evidence>
<name>A0AAD3HD08_9STRA</name>
<dbReference type="InterPro" id="IPR045054">
    <property type="entry name" value="P4HA-like"/>
</dbReference>
<evidence type="ECO:0000313" key="8">
    <source>
        <dbReference type="EMBL" id="GFH58593.1"/>
    </source>
</evidence>
<proteinExistence type="predicted"/>
<keyword evidence="5" id="KW-0408">Iron</keyword>
<dbReference type="Proteomes" id="UP001054902">
    <property type="component" value="Unassembled WGS sequence"/>
</dbReference>
<dbReference type="InterPro" id="IPR006620">
    <property type="entry name" value="Pro_4_hyd_alph"/>
</dbReference>
<evidence type="ECO:0000256" key="2">
    <source>
        <dbReference type="ARBA" id="ARBA00022723"/>
    </source>
</evidence>
<dbReference type="GO" id="GO:0004656">
    <property type="term" value="F:procollagen-proline 4-dioxygenase activity"/>
    <property type="evidence" value="ECO:0007669"/>
    <property type="project" value="TreeGrafter"/>
</dbReference>
<keyword evidence="6" id="KW-0472">Membrane</keyword>